<name>A0A8S9JMU5_BRACR</name>
<evidence type="ECO:0000313" key="2">
    <source>
        <dbReference type="EMBL" id="KAF2615258.1"/>
    </source>
</evidence>
<protein>
    <submittedName>
        <fullName evidence="1">Uncharacterized protein</fullName>
    </submittedName>
</protein>
<reference evidence="1" key="1">
    <citation type="submission" date="2019-12" db="EMBL/GenBank/DDBJ databases">
        <title>Genome sequencing and annotation of Brassica cretica.</title>
        <authorList>
            <person name="Studholme D.J."/>
            <person name="Sarris P.F."/>
        </authorList>
    </citation>
    <scope>NUCLEOTIDE SEQUENCE</scope>
    <source>
        <strain evidence="1">PFS-001/15</strain>
        <strain evidence="2">PFS-102/07</strain>
        <tissue evidence="1">Leaf</tissue>
    </source>
</reference>
<evidence type="ECO:0000313" key="3">
    <source>
        <dbReference type="Proteomes" id="UP000712281"/>
    </source>
</evidence>
<proteinExistence type="predicted"/>
<accession>A0A8S9JMU5</accession>
<dbReference type="Proteomes" id="UP000712281">
    <property type="component" value="Unassembled WGS sequence"/>
</dbReference>
<dbReference type="EMBL" id="QGKW02001660">
    <property type="protein sequence ID" value="KAF2583455.1"/>
    <property type="molecule type" value="Genomic_DNA"/>
</dbReference>
<dbReference type="EMBL" id="QGKY02000089">
    <property type="protein sequence ID" value="KAF2615258.1"/>
    <property type="molecule type" value="Genomic_DNA"/>
</dbReference>
<evidence type="ECO:0000313" key="1">
    <source>
        <dbReference type="EMBL" id="KAF2583455.1"/>
    </source>
</evidence>
<dbReference type="AlphaFoldDB" id="A0A8S9JMU5"/>
<organism evidence="1 3">
    <name type="scientific">Brassica cretica</name>
    <name type="common">Mustard</name>
    <dbReference type="NCBI Taxonomy" id="69181"/>
    <lineage>
        <taxon>Eukaryota</taxon>
        <taxon>Viridiplantae</taxon>
        <taxon>Streptophyta</taxon>
        <taxon>Embryophyta</taxon>
        <taxon>Tracheophyta</taxon>
        <taxon>Spermatophyta</taxon>
        <taxon>Magnoliopsida</taxon>
        <taxon>eudicotyledons</taxon>
        <taxon>Gunneridae</taxon>
        <taxon>Pentapetalae</taxon>
        <taxon>rosids</taxon>
        <taxon>malvids</taxon>
        <taxon>Brassicales</taxon>
        <taxon>Brassicaceae</taxon>
        <taxon>Brassiceae</taxon>
        <taxon>Brassica</taxon>
    </lineage>
</organism>
<comment type="caution">
    <text evidence="1">The sequence shown here is derived from an EMBL/GenBank/DDBJ whole genome shotgun (WGS) entry which is preliminary data.</text>
</comment>
<sequence length="182" mass="20662">MKRLLQLPGSCSGFGFLPPASRVLPPALVLGFLLEKYSGIEFLLIPGRTPASGSPLGDAPGPRWKVLRVRSQGPPPSSRKWKYSDNGILPYFRTWKSLTLFADQDRPTDDRHYKYRSLNLKKGVQDVLDQSSQFHSCQGEDICSLQHIYNYTYWLRPRFPAHQQGPSMLTEAPRHIMLTAAY</sequence>
<gene>
    <name evidence="1" type="ORF">F2Q68_00004831</name>
    <name evidence="2" type="ORF">F2Q70_00011792</name>
</gene>